<comment type="caution">
    <text evidence="1">The sequence shown here is derived from an EMBL/GenBank/DDBJ whole genome shotgun (WGS) entry which is preliminary data.</text>
</comment>
<sequence length="78" mass="8144">MTVISDTSSCSRHSPPGTHILASSRVLCRSTPSNLPPLPAIREDAPTISTSELRCQGVQHLKAGSTTVCLTASPNSQS</sequence>
<dbReference type="InParanoid" id="A0A409YNR0"/>
<dbReference type="Proteomes" id="UP000284706">
    <property type="component" value="Unassembled WGS sequence"/>
</dbReference>
<keyword evidence="2" id="KW-1185">Reference proteome</keyword>
<dbReference type="AlphaFoldDB" id="A0A409YNR0"/>
<name>A0A409YNR0_9AGAR</name>
<reference evidence="1 2" key="1">
    <citation type="journal article" date="2018" name="Evol. Lett.">
        <title>Horizontal gene cluster transfer increased hallucinogenic mushroom diversity.</title>
        <authorList>
            <person name="Reynolds H.T."/>
            <person name="Vijayakumar V."/>
            <person name="Gluck-Thaler E."/>
            <person name="Korotkin H.B."/>
            <person name="Matheny P.B."/>
            <person name="Slot J.C."/>
        </authorList>
    </citation>
    <scope>NUCLEOTIDE SEQUENCE [LARGE SCALE GENOMIC DNA]</scope>
    <source>
        <strain evidence="1 2">SRW20</strain>
    </source>
</reference>
<evidence type="ECO:0000313" key="2">
    <source>
        <dbReference type="Proteomes" id="UP000284706"/>
    </source>
</evidence>
<proteinExistence type="predicted"/>
<evidence type="ECO:0000313" key="1">
    <source>
        <dbReference type="EMBL" id="PPR04701.1"/>
    </source>
</evidence>
<gene>
    <name evidence="1" type="ORF">CVT26_015026</name>
</gene>
<organism evidence="1 2">
    <name type="scientific">Gymnopilus dilepis</name>
    <dbReference type="NCBI Taxonomy" id="231916"/>
    <lineage>
        <taxon>Eukaryota</taxon>
        <taxon>Fungi</taxon>
        <taxon>Dikarya</taxon>
        <taxon>Basidiomycota</taxon>
        <taxon>Agaricomycotina</taxon>
        <taxon>Agaricomycetes</taxon>
        <taxon>Agaricomycetidae</taxon>
        <taxon>Agaricales</taxon>
        <taxon>Agaricineae</taxon>
        <taxon>Hymenogastraceae</taxon>
        <taxon>Gymnopilus</taxon>
    </lineage>
</organism>
<dbReference type="EMBL" id="NHYE01000580">
    <property type="protein sequence ID" value="PPR04701.1"/>
    <property type="molecule type" value="Genomic_DNA"/>
</dbReference>
<protein>
    <submittedName>
        <fullName evidence="1">Uncharacterized protein</fullName>
    </submittedName>
</protein>
<accession>A0A409YNR0</accession>